<dbReference type="PANTHER" id="PTHR46128">
    <property type="entry name" value="MITOCHONDRIAL GROUP I INTRON SPLICING FACTOR CCM1"/>
    <property type="match status" value="1"/>
</dbReference>
<feature type="repeat" description="PPR" evidence="3">
    <location>
        <begin position="791"/>
        <end position="825"/>
    </location>
</feature>
<dbReference type="Pfam" id="PF12854">
    <property type="entry name" value="PPR_1"/>
    <property type="match status" value="2"/>
</dbReference>
<evidence type="ECO:0000313" key="6">
    <source>
        <dbReference type="Proteomes" id="UP000289738"/>
    </source>
</evidence>
<comment type="caution">
    <text evidence="5">The sequence shown here is derived from an EMBL/GenBank/DDBJ whole genome shotgun (WGS) entry which is preliminary data.</text>
</comment>
<keyword evidence="6" id="KW-1185">Reference proteome</keyword>
<dbReference type="Proteomes" id="UP000289738">
    <property type="component" value="Chromosome A08"/>
</dbReference>
<feature type="repeat" description="PPR" evidence="3">
    <location>
        <begin position="174"/>
        <end position="208"/>
    </location>
</feature>
<dbReference type="Pfam" id="PF01535">
    <property type="entry name" value="PPR"/>
    <property type="match status" value="4"/>
</dbReference>
<dbReference type="STRING" id="3818.A0A445BUT4"/>
<feature type="repeat" description="PPR" evidence="3">
    <location>
        <begin position="282"/>
        <end position="316"/>
    </location>
</feature>
<evidence type="ECO:0000256" key="2">
    <source>
        <dbReference type="ARBA" id="ARBA00022737"/>
    </source>
</evidence>
<evidence type="ECO:0008006" key="7">
    <source>
        <dbReference type="Google" id="ProtNLM"/>
    </source>
</evidence>
<dbReference type="EMBL" id="SDMP01000008">
    <property type="protein sequence ID" value="RYR42411.1"/>
    <property type="molecule type" value="Genomic_DNA"/>
</dbReference>
<feature type="compositionally biased region" description="Low complexity" evidence="4">
    <location>
        <begin position="11"/>
        <end position="22"/>
    </location>
</feature>
<feature type="repeat" description="PPR" evidence="3">
    <location>
        <begin position="211"/>
        <end position="245"/>
    </location>
</feature>
<feature type="repeat" description="PPR" evidence="3">
    <location>
        <begin position="826"/>
        <end position="860"/>
    </location>
</feature>
<feature type="repeat" description="PPR" evidence="3">
    <location>
        <begin position="861"/>
        <end position="895"/>
    </location>
</feature>
<comment type="similarity">
    <text evidence="1">Belongs to the PPR family. P subfamily.</text>
</comment>
<feature type="repeat" description="PPR" evidence="3">
    <location>
        <begin position="452"/>
        <end position="486"/>
    </location>
</feature>
<proteinExistence type="inferred from homology"/>
<dbReference type="Pfam" id="PF13041">
    <property type="entry name" value="PPR_2"/>
    <property type="match status" value="5"/>
</dbReference>
<sequence>MKLFYATRPFSSSSSSSSSSCSSKNHSLQTLLKRGFTPTLKSINIFLLSLLRHRKFNLIIHLFTTATLIPTNPTTLSILTWALLHSRSFQDAENLILTHFTHSHPRIWDTLIRTHHDPHRALFLLRYCLQNGAVLPSPLTFSSLIHRLSSQGDLGMTMEALEIMTDHRVRYPFDDFVCSSVISGFCRIGKPELALGFYDNAVGSGALLRPGLVTLTAIVGALVRLGRLDEVCGLVRRMEEDGIGLDVVLYSVWVCGYVKGNDLVEVFRKMREMVVVKGIDHDYVSYTILIDGFSKLGDVEKSFGILAKMIKEGKGPNKVTYTAIISAYCKKGKVEEAHGVFERIGELGIELDEFVYAVLIDGYCRIGDFGSVFKLFVEMEKRGVSPSVVTYNTIINGLCKFGRTSEADELSKDVAADVITYSTLLHGYTEEENTPGILQTKRRLEEAGIAMDIIMCNVLIKALFMMGAFEDVYALYKGMPEMGLVPNSVTYCTMIDQYCKVGRIDEALVVFDDFRKTSFSSPVCYTSIIHGLCKKGMVEMAIEALVELNDKGLELSRYTFSMLMRTILTEKGAKEVLDLVYTMEGLGQDLYESVCNDAIFLLCRRGFLEDAYRLCLMMRKTGLYVTRNSYYSILRSYLSNRDREHMLPLLNIFLKEYGLVDPMMRRILACYLCLKDIHSALQFMEKTITLPVSILRILIKEGRALDAYKLVVKTQDSLQVMYADYANLIDALCKGGYLNKALDLCAFVEKKGITLDIVVYNSIINGLCHEGRLIEAFRLFDSLEKLNLIPSEITYATLIYALSREGYLVDAEHVFSKMVLKGFQPKTQVYNSLLEGISKFGQLENALELLNDMETKYIEPDSLTVSAVINCHCQKGNMEGALQFYYEFKRKDVSPDFFGFLYLIRGLCSKGRMEEARSVLREMLKSKNIEEIINIVNNEVDNESIGGFLAILCEQGSIQEALTVLNEIASTLYPVLRLSTYNQGAHAQRNISELNAGLQSSRSLSSSCRTGLDFGSCDASVESDLTINNDSHVTRSRPLNFDFYYSMIATHCAKGELQKANQHQPDKQENDVLALCHSSFFDRTTSLKRTIGCQLECKGSVSDL</sequence>
<dbReference type="NCBIfam" id="TIGR00756">
    <property type="entry name" value="PPR"/>
    <property type="match status" value="12"/>
</dbReference>
<feature type="repeat" description="PPR" evidence="3">
    <location>
        <begin position="387"/>
        <end position="417"/>
    </location>
</feature>
<dbReference type="InterPro" id="IPR011990">
    <property type="entry name" value="TPR-like_helical_dom_sf"/>
</dbReference>
<reference evidence="5 6" key="1">
    <citation type="submission" date="2019-01" db="EMBL/GenBank/DDBJ databases">
        <title>Sequencing of cultivated peanut Arachis hypogaea provides insights into genome evolution and oil improvement.</title>
        <authorList>
            <person name="Chen X."/>
        </authorList>
    </citation>
    <scope>NUCLEOTIDE SEQUENCE [LARGE SCALE GENOMIC DNA]</scope>
    <source>
        <strain evidence="6">cv. Fuhuasheng</strain>
        <strain evidence="5">GDAAS-fuhuasheng2018</strain>
        <tissue evidence="5">Leaves</tissue>
    </source>
</reference>
<accession>A0A445BUT4</accession>
<evidence type="ECO:0000256" key="1">
    <source>
        <dbReference type="ARBA" id="ARBA00007626"/>
    </source>
</evidence>
<dbReference type="Gene3D" id="1.25.40.10">
    <property type="entry name" value="Tetratricopeptide repeat domain"/>
    <property type="match status" value="8"/>
</dbReference>
<dbReference type="AlphaFoldDB" id="A0A445BUT4"/>
<dbReference type="InterPro" id="IPR002885">
    <property type="entry name" value="PPR_rpt"/>
</dbReference>
<feature type="repeat" description="PPR" evidence="3">
    <location>
        <begin position="487"/>
        <end position="521"/>
    </location>
</feature>
<keyword evidence="2" id="KW-0677">Repeat</keyword>
<evidence type="ECO:0000313" key="5">
    <source>
        <dbReference type="EMBL" id="RYR42412.1"/>
    </source>
</evidence>
<evidence type="ECO:0000256" key="3">
    <source>
        <dbReference type="PROSITE-ProRule" id="PRU00708"/>
    </source>
</evidence>
<dbReference type="PROSITE" id="PS51257">
    <property type="entry name" value="PROKAR_LIPOPROTEIN"/>
    <property type="match status" value="1"/>
</dbReference>
<protein>
    <recommendedName>
        <fullName evidence="7">Pentacotripeptide-repeat region of PRORP domain-containing protein</fullName>
    </recommendedName>
</protein>
<organism evidence="5 6">
    <name type="scientific">Arachis hypogaea</name>
    <name type="common">Peanut</name>
    <dbReference type="NCBI Taxonomy" id="3818"/>
    <lineage>
        <taxon>Eukaryota</taxon>
        <taxon>Viridiplantae</taxon>
        <taxon>Streptophyta</taxon>
        <taxon>Embryophyta</taxon>
        <taxon>Tracheophyta</taxon>
        <taxon>Spermatophyta</taxon>
        <taxon>Magnoliopsida</taxon>
        <taxon>eudicotyledons</taxon>
        <taxon>Gunneridae</taxon>
        <taxon>Pentapetalae</taxon>
        <taxon>rosids</taxon>
        <taxon>fabids</taxon>
        <taxon>Fabales</taxon>
        <taxon>Fabaceae</taxon>
        <taxon>Papilionoideae</taxon>
        <taxon>50 kb inversion clade</taxon>
        <taxon>dalbergioids sensu lato</taxon>
        <taxon>Dalbergieae</taxon>
        <taxon>Pterocarpus clade</taxon>
        <taxon>Arachis</taxon>
    </lineage>
</organism>
<dbReference type="SUPFAM" id="SSF48452">
    <property type="entry name" value="TPR-like"/>
    <property type="match status" value="1"/>
</dbReference>
<name>A0A445BUT4_ARAHY</name>
<dbReference type="PROSITE" id="PS51375">
    <property type="entry name" value="PPR"/>
    <property type="match status" value="13"/>
</dbReference>
<feature type="repeat" description="PPR" evidence="3">
    <location>
        <begin position="896"/>
        <end position="926"/>
    </location>
</feature>
<gene>
    <name evidence="5" type="ORF">Ahy_A08g038886</name>
</gene>
<dbReference type="EMBL" id="SDMP01000008">
    <property type="protein sequence ID" value="RYR42412.1"/>
    <property type="molecule type" value="Genomic_DNA"/>
</dbReference>
<feature type="repeat" description="PPR" evidence="3">
    <location>
        <begin position="756"/>
        <end position="790"/>
    </location>
</feature>
<evidence type="ECO:0000256" key="4">
    <source>
        <dbReference type="SAM" id="MobiDB-lite"/>
    </source>
</evidence>
<dbReference type="InterPro" id="IPR050872">
    <property type="entry name" value="PPR_P_subfamily"/>
</dbReference>
<feature type="repeat" description="PPR" evidence="3">
    <location>
        <begin position="352"/>
        <end position="386"/>
    </location>
</feature>
<dbReference type="PANTHER" id="PTHR46128:SF211">
    <property type="entry name" value="PENTACOTRIPEPTIDE-REPEAT REGION OF PRORP DOMAIN-CONTAINING PROTEIN"/>
    <property type="match status" value="1"/>
</dbReference>
<feature type="region of interest" description="Disordered" evidence="4">
    <location>
        <begin position="1"/>
        <end position="22"/>
    </location>
</feature>
<feature type="repeat" description="PPR" evidence="3">
    <location>
        <begin position="317"/>
        <end position="351"/>
    </location>
</feature>